<gene>
    <name evidence="2" type="ORF">PPYR_09958</name>
</gene>
<keyword evidence="1" id="KW-0175">Coiled coil</keyword>
<dbReference type="Proteomes" id="UP000327044">
    <property type="component" value="Unassembled WGS sequence"/>
</dbReference>
<name>A0A5N4AEY6_PHOPY</name>
<evidence type="ECO:0000256" key="1">
    <source>
        <dbReference type="SAM" id="Coils"/>
    </source>
</evidence>
<feature type="coiled-coil region" evidence="1">
    <location>
        <begin position="156"/>
        <end position="187"/>
    </location>
</feature>
<reference evidence="2 3" key="1">
    <citation type="journal article" date="2018" name="Elife">
        <title>Firefly genomes illuminate parallel origins of bioluminescence in beetles.</title>
        <authorList>
            <person name="Fallon T.R."/>
            <person name="Lower S.E."/>
            <person name="Chang C.H."/>
            <person name="Bessho-Uehara M."/>
            <person name="Martin G.J."/>
            <person name="Bewick A.J."/>
            <person name="Behringer M."/>
            <person name="Debat H.J."/>
            <person name="Wong I."/>
            <person name="Day J.C."/>
            <person name="Suvorov A."/>
            <person name="Silva C.J."/>
            <person name="Stanger-Hall K.F."/>
            <person name="Hall D.W."/>
            <person name="Schmitz R.J."/>
            <person name="Nelson D.R."/>
            <person name="Lewis S.M."/>
            <person name="Shigenobu S."/>
            <person name="Bybee S.M."/>
            <person name="Larracuente A.M."/>
            <person name="Oba Y."/>
            <person name="Weng J.K."/>
        </authorList>
    </citation>
    <scope>NUCLEOTIDE SEQUENCE [LARGE SCALE GENOMIC DNA]</scope>
    <source>
        <strain evidence="2">1611_PpyrPB1</strain>
        <tissue evidence="2">Whole body</tissue>
    </source>
</reference>
<dbReference type="InParanoid" id="A0A5N4AEY6"/>
<feature type="coiled-coil region" evidence="1">
    <location>
        <begin position="25"/>
        <end position="66"/>
    </location>
</feature>
<proteinExistence type="predicted"/>
<dbReference type="SUPFAM" id="SSF57997">
    <property type="entry name" value="Tropomyosin"/>
    <property type="match status" value="1"/>
</dbReference>
<sequence>MKLRNQLGQIESEHYSQRFATKKQITDLENINSNLNKEIESTKMRYENAEREVEKLKCENDILNGEIITNREKVYNLITQSKIAVSENARLKAEGLEKEKLHKGLLANNERLESDRRELELECDELRAVIKENSNPHCREPSHSNFDFVLKQNVVLKELVKQMKKEKEDLNMYNREAEDRINKIKRRSEI</sequence>
<dbReference type="EMBL" id="VVIM01000007">
    <property type="protein sequence ID" value="KAB0795897.1"/>
    <property type="molecule type" value="Genomic_DNA"/>
</dbReference>
<feature type="coiled-coil region" evidence="1">
    <location>
        <begin position="102"/>
        <end position="129"/>
    </location>
</feature>
<comment type="caution">
    <text evidence="2">The sequence shown here is derived from an EMBL/GenBank/DDBJ whole genome shotgun (WGS) entry which is preliminary data.</text>
</comment>
<dbReference type="AlphaFoldDB" id="A0A5N4AEY6"/>
<protein>
    <submittedName>
        <fullName evidence="2">Uncharacterized protein</fullName>
    </submittedName>
</protein>
<accession>A0A5N4AEY6</accession>
<organism evidence="2 3">
    <name type="scientific">Photinus pyralis</name>
    <name type="common">Common eastern firefly</name>
    <name type="synonym">Lampyris pyralis</name>
    <dbReference type="NCBI Taxonomy" id="7054"/>
    <lineage>
        <taxon>Eukaryota</taxon>
        <taxon>Metazoa</taxon>
        <taxon>Ecdysozoa</taxon>
        <taxon>Arthropoda</taxon>
        <taxon>Hexapoda</taxon>
        <taxon>Insecta</taxon>
        <taxon>Pterygota</taxon>
        <taxon>Neoptera</taxon>
        <taxon>Endopterygota</taxon>
        <taxon>Coleoptera</taxon>
        <taxon>Polyphaga</taxon>
        <taxon>Elateriformia</taxon>
        <taxon>Elateroidea</taxon>
        <taxon>Lampyridae</taxon>
        <taxon>Lampyrinae</taxon>
        <taxon>Photinus</taxon>
    </lineage>
</organism>
<evidence type="ECO:0000313" key="3">
    <source>
        <dbReference type="Proteomes" id="UP000327044"/>
    </source>
</evidence>
<keyword evidence="3" id="KW-1185">Reference proteome</keyword>
<evidence type="ECO:0000313" key="2">
    <source>
        <dbReference type="EMBL" id="KAB0795897.1"/>
    </source>
</evidence>